<sequence>MIFILLLVSLMLFLFVESCIVVDLVAISLVLSAIGLFIWFVISTVNN</sequence>
<organism evidence="2">
    <name type="scientific">marine sediment metagenome</name>
    <dbReference type="NCBI Taxonomy" id="412755"/>
    <lineage>
        <taxon>unclassified sequences</taxon>
        <taxon>metagenomes</taxon>
        <taxon>ecological metagenomes</taxon>
    </lineage>
</organism>
<keyword evidence="1" id="KW-0472">Membrane</keyword>
<keyword evidence="1" id="KW-1133">Transmembrane helix</keyword>
<keyword evidence="1" id="KW-0812">Transmembrane</keyword>
<reference evidence="2" key="1">
    <citation type="journal article" date="2015" name="Nature">
        <title>Complex archaea that bridge the gap between prokaryotes and eukaryotes.</title>
        <authorList>
            <person name="Spang A."/>
            <person name="Saw J.H."/>
            <person name="Jorgensen S.L."/>
            <person name="Zaremba-Niedzwiedzka K."/>
            <person name="Martijn J."/>
            <person name="Lind A.E."/>
            <person name="van Eijk R."/>
            <person name="Schleper C."/>
            <person name="Guy L."/>
            <person name="Ettema T.J."/>
        </authorList>
    </citation>
    <scope>NUCLEOTIDE SEQUENCE</scope>
</reference>
<gene>
    <name evidence="2" type="ORF">LCGC14_1117530</name>
</gene>
<proteinExistence type="predicted"/>
<feature type="transmembrane region" description="Helical" evidence="1">
    <location>
        <begin position="28"/>
        <end position="45"/>
    </location>
</feature>
<evidence type="ECO:0000256" key="1">
    <source>
        <dbReference type="SAM" id="Phobius"/>
    </source>
</evidence>
<name>A0A0F9PN39_9ZZZZ</name>
<protein>
    <submittedName>
        <fullName evidence="2">Uncharacterized protein</fullName>
    </submittedName>
</protein>
<accession>A0A0F9PN39</accession>
<dbReference type="AlphaFoldDB" id="A0A0F9PN39"/>
<comment type="caution">
    <text evidence="2">The sequence shown here is derived from an EMBL/GenBank/DDBJ whole genome shotgun (WGS) entry which is preliminary data.</text>
</comment>
<evidence type="ECO:0000313" key="2">
    <source>
        <dbReference type="EMBL" id="KKN02476.1"/>
    </source>
</evidence>
<dbReference type="EMBL" id="LAZR01005145">
    <property type="protein sequence ID" value="KKN02476.1"/>
    <property type="molecule type" value="Genomic_DNA"/>
</dbReference>